<organism evidence="1 2">
    <name type="scientific">Roseofilum capinflatum BLCC-M114</name>
    <dbReference type="NCBI Taxonomy" id="3022440"/>
    <lineage>
        <taxon>Bacteria</taxon>
        <taxon>Bacillati</taxon>
        <taxon>Cyanobacteriota</taxon>
        <taxon>Cyanophyceae</taxon>
        <taxon>Desertifilales</taxon>
        <taxon>Desertifilaceae</taxon>
        <taxon>Roseofilum</taxon>
        <taxon>Roseofilum capinflatum</taxon>
    </lineage>
</organism>
<comment type="caution">
    <text evidence="1">The sequence shown here is derived from an EMBL/GenBank/DDBJ whole genome shotgun (WGS) entry which is preliminary data.</text>
</comment>
<proteinExistence type="predicted"/>
<dbReference type="RefSeq" id="WP_283769474.1">
    <property type="nucleotide sequence ID" value="NZ_JAQOSO010000120.1"/>
</dbReference>
<evidence type="ECO:0008006" key="3">
    <source>
        <dbReference type="Google" id="ProtNLM"/>
    </source>
</evidence>
<evidence type="ECO:0000313" key="2">
    <source>
        <dbReference type="Proteomes" id="UP001235849"/>
    </source>
</evidence>
<reference evidence="1 2" key="1">
    <citation type="submission" date="2023-01" db="EMBL/GenBank/DDBJ databases">
        <title>Novel diversity within Roseofilum (Cyanobacteria; Desertifilaceae) from marine benthic mats with descriptions of four novel species.</title>
        <authorList>
            <person name="Wang Y."/>
            <person name="Berthold D.E."/>
            <person name="Hu J."/>
            <person name="Lefler F.W."/>
            <person name="Laughinghouse H.D. IV."/>
        </authorList>
    </citation>
    <scope>NUCLEOTIDE SEQUENCE [LARGE SCALE GENOMIC DNA]</scope>
    <source>
        <strain evidence="1 2">BLCC-M114</strain>
    </source>
</reference>
<protein>
    <recommendedName>
        <fullName evidence="3">DUF2281 domain-containing protein</fullName>
    </recommendedName>
</protein>
<evidence type="ECO:0000313" key="1">
    <source>
        <dbReference type="EMBL" id="MDJ1177235.1"/>
    </source>
</evidence>
<name>A0ABT7BDI8_9CYAN</name>
<accession>A0ABT7BDI8</accession>
<dbReference type="Proteomes" id="UP001235849">
    <property type="component" value="Unassembled WGS sequence"/>
</dbReference>
<sequence length="88" mass="10007">MNSTTITRNKIIEAIEGLSEESLPELASFIDYLHYKARKAESSLGQHDEGSIDESDTWTEEDQLDLVNFSWQYAATTLYESEEATNDL</sequence>
<dbReference type="EMBL" id="JAQOSO010000120">
    <property type="protein sequence ID" value="MDJ1177235.1"/>
    <property type="molecule type" value="Genomic_DNA"/>
</dbReference>
<gene>
    <name evidence="1" type="ORF">PMG25_24375</name>
</gene>
<keyword evidence="2" id="KW-1185">Reference proteome</keyword>